<proteinExistence type="predicted"/>
<dbReference type="SMART" id="SM00471">
    <property type="entry name" value="HDc"/>
    <property type="match status" value="1"/>
</dbReference>
<feature type="compositionally biased region" description="Low complexity" evidence="2">
    <location>
        <begin position="1247"/>
        <end position="1257"/>
    </location>
</feature>
<dbReference type="InterPro" id="IPR003607">
    <property type="entry name" value="HD/PDEase_dom"/>
</dbReference>
<dbReference type="InterPro" id="IPR037522">
    <property type="entry name" value="HD_GYP_dom"/>
</dbReference>
<dbReference type="InterPro" id="IPR029016">
    <property type="entry name" value="GAF-like_dom_sf"/>
</dbReference>
<feature type="region of interest" description="Disordered" evidence="2">
    <location>
        <begin position="1476"/>
        <end position="1495"/>
    </location>
</feature>
<feature type="region of interest" description="Disordered" evidence="2">
    <location>
        <begin position="62"/>
        <end position="183"/>
    </location>
</feature>
<sequence>MRAQPLEEFGVGAGARGQRGGALAVCEQHRTRAVLDVQRPDAFHLVQQRRFGQRETALRQRGLHGGDRGFEGKIFTRDKSFSGHRGSRLEASQSRTEHENHRSPPHRQRQPLLHPALPAEHPGSRRHPVHASSPGLVQPPSAGPAAGRAAPGRAGGPARRRRAAHRARGAAGGHGIAPPGAQRSVGRFCRRGAAHPGPLPHGAAVCGHRPQCRRARAAHRHANGVGAARRPARDLQAFPGQRYRQPVQSWRKARQHFRKHGFQFVIAARRFVMGAIQRPDTAAQRQLERGVERAVSPAPLGGIFFPRIRTIDDQCIDACHQGVDGGVALGDVLGERRVVRMTGGVRVIKRFVIAREKQRLAAAADAVAEIDHRVVHHHVVHRGVAHRNLAAHVQRAVGNGGIHLRFADGKITVLQLHLHHAFDAAARLRIGGAMQANAAAAHEQRRKKRQAVDMVPVAVADKNMGVDGAGLTLAERLRQGKQAGAAVEDEQGVVVGADFDAGGVAARDHSFIFIASGKNAPACGQIRLDQLTELTVELGGTHDAAHNTDTLLEHILLVAKRMTHADGGTLYRPSDDRRALDFHIMLNDTLGIHQGGPGGAPIAAAAIPLYDGAGEKNLSAVAAYAAHSGKSVNIEDVYQAGGFNFSGMVSFDRQRQYRSQSILTVPMRDHEGELVGVLQLINARATDHADGAGPGQGTAIVPFSPTDQRFIEALAAQAAVALTHQRLIAQLEELLESLVNLINIGIDEKSPYTGRHCQFVPELTMMLAEAVHDTQTGPLAGFRMTDADRKELWMAGLLHDCGKITTPVHIVDKATKLETIFDRIALIDTRFDVLLRDAQIAALERKLAAAGAAPAGIGADNAANFAANIAAIELDLARQQQALRDDRDFLRAVNVGGEGMAAADQARVHTIAARRWTGPDGVERDFLDADEILNLTIPYGTLTAAERQIVNNHISVTIRMLEALPWPRHLRHVPEYAGGHHERMDGKGYPRGLTGDQMSVQARLMAIADIFEALTARDRPYKKGKMLSESLHILGKFALNGHIDPQLFDIFIRSGIYHEFAARNMDARQIDTVDVAQIPGYPGGRRTHEAAGAGARSAHRHRRYRRQVAHRIRPLSLEPQRAGATGHATDAPLPRARGGLRYLVPRAGHQFRLHRARAPGAGRTERRKRRAAAAAVYRGRSERARTAGLVQRRLRGQCAAAAARRCRRRQFFGRDRSGRYRPHGRPDPAGGRRVLPVAGPGHGRRVPAGARRQAVPGPAGGPAVGPCATGGRRRLPVVVPAAGPAPDPGGRGHDHHHRVSRQGRAARRRVPLRLRGRRADRARAGSVAAGRHRPGRHHCARPGGLARHARQSRIPGRGNPRQPHQVDPRQRIQGAARLGAGCRSGRAAAGGTGADRGAGRAGAAARHRAGGGDAGGGGGPERLFVPRAEPVVPPGRAAAGGGRAVRGQPVVGLLFRGAQGPGAGVALWRIRGARAGGGNGRQSRQVRHGRREPRTERAVRGRARLYLHLRAADAARAARIHQFVPDGDVGRYPRQPSRHARQIHRRRRKPPAAECGFRRARLAGAAHRHRHQYRRDARGRHGLVDPARLHGDGRRRQPGGPPRGPDAHLRRRHRGRARHAGGRAAVRLSRAGPGKSEGQAGGGDHLRAAGPQQRTGRRCACRAGALGCGARCCAVAAVGRGRRRTGPVAGARPRVRPVRLVPRPRGRLAQRAARRRLGRRDHF</sequence>
<dbReference type="InterPro" id="IPR003018">
    <property type="entry name" value="GAF"/>
</dbReference>
<comment type="caution">
    <text evidence="4">The sequence shown here is derived from an EMBL/GenBank/DDBJ whole genome shotgun (WGS) entry which is preliminary data.</text>
</comment>
<name>A0A699GFE9_TANCI</name>
<dbReference type="Pfam" id="PF01966">
    <property type="entry name" value="HD"/>
    <property type="match status" value="1"/>
</dbReference>
<reference evidence="4" key="1">
    <citation type="journal article" date="2019" name="Sci. Rep.">
        <title>Draft genome of Tanacetum cinerariifolium, the natural source of mosquito coil.</title>
        <authorList>
            <person name="Yamashiro T."/>
            <person name="Shiraishi A."/>
            <person name="Satake H."/>
            <person name="Nakayama K."/>
        </authorList>
    </citation>
    <scope>NUCLEOTIDE SEQUENCE</scope>
</reference>
<evidence type="ECO:0000256" key="1">
    <source>
        <dbReference type="ARBA" id="ARBA00023170"/>
    </source>
</evidence>
<dbReference type="EMBL" id="BKCJ010000006">
    <property type="protein sequence ID" value="GEU28420.1"/>
    <property type="molecule type" value="Genomic_DNA"/>
</dbReference>
<feature type="compositionally biased region" description="Basic residues" evidence="2">
    <location>
        <begin position="158"/>
        <end position="168"/>
    </location>
</feature>
<feature type="region of interest" description="Disordered" evidence="2">
    <location>
        <begin position="1215"/>
        <end position="1368"/>
    </location>
</feature>
<feature type="region of interest" description="Disordered" evidence="2">
    <location>
        <begin position="1527"/>
        <end position="1656"/>
    </location>
</feature>
<dbReference type="PANTHER" id="PTHR43155:SF2">
    <property type="entry name" value="CYCLIC DI-GMP PHOSPHODIESTERASE PA4108"/>
    <property type="match status" value="1"/>
</dbReference>
<dbReference type="Gene3D" id="3.30.450.40">
    <property type="match status" value="1"/>
</dbReference>
<dbReference type="SMART" id="SM00065">
    <property type="entry name" value="GAF"/>
    <property type="match status" value="1"/>
</dbReference>
<feature type="compositionally biased region" description="Low complexity" evidence="2">
    <location>
        <begin position="143"/>
        <end position="152"/>
    </location>
</feature>
<dbReference type="InterPro" id="IPR006674">
    <property type="entry name" value="HD_domain"/>
</dbReference>
<feature type="domain" description="HD-GYP" evidence="3">
    <location>
        <begin position="866"/>
        <end position="1067"/>
    </location>
</feature>
<feature type="compositionally biased region" description="Basic residues" evidence="2">
    <location>
        <begin position="1558"/>
        <end position="1581"/>
    </location>
</feature>
<organism evidence="4">
    <name type="scientific">Tanacetum cinerariifolium</name>
    <name type="common">Dalmatian daisy</name>
    <name type="synonym">Chrysanthemum cinerariifolium</name>
    <dbReference type="NCBI Taxonomy" id="118510"/>
    <lineage>
        <taxon>Eukaryota</taxon>
        <taxon>Viridiplantae</taxon>
        <taxon>Streptophyta</taxon>
        <taxon>Embryophyta</taxon>
        <taxon>Tracheophyta</taxon>
        <taxon>Spermatophyta</taxon>
        <taxon>Magnoliopsida</taxon>
        <taxon>eudicotyledons</taxon>
        <taxon>Gunneridae</taxon>
        <taxon>Pentapetalae</taxon>
        <taxon>asterids</taxon>
        <taxon>campanulids</taxon>
        <taxon>Asterales</taxon>
        <taxon>Asteraceae</taxon>
        <taxon>Asteroideae</taxon>
        <taxon>Anthemideae</taxon>
        <taxon>Anthemidinae</taxon>
        <taxon>Tanacetum</taxon>
    </lineage>
</organism>
<accession>A0A699GFE9</accession>
<feature type="compositionally biased region" description="Basic residues" evidence="2">
    <location>
        <begin position="1293"/>
        <end position="1316"/>
    </location>
</feature>
<dbReference type="PROSITE" id="PS51832">
    <property type="entry name" value="HD_GYP"/>
    <property type="match status" value="1"/>
</dbReference>
<dbReference type="CDD" id="cd00077">
    <property type="entry name" value="HDc"/>
    <property type="match status" value="2"/>
</dbReference>
<feature type="compositionally biased region" description="Gly residues" evidence="2">
    <location>
        <begin position="1388"/>
        <end position="1400"/>
    </location>
</feature>
<evidence type="ECO:0000256" key="2">
    <source>
        <dbReference type="SAM" id="MobiDB-lite"/>
    </source>
</evidence>
<dbReference type="SUPFAM" id="SSF109604">
    <property type="entry name" value="HD-domain/PDEase-like"/>
    <property type="match status" value="2"/>
</dbReference>
<dbReference type="SUPFAM" id="SSF55781">
    <property type="entry name" value="GAF domain-like"/>
    <property type="match status" value="1"/>
</dbReference>
<keyword evidence="1" id="KW-0675">Receptor</keyword>
<feature type="region of interest" description="Disordered" evidence="2">
    <location>
        <begin position="1704"/>
        <end position="1723"/>
    </location>
</feature>
<feature type="compositionally biased region" description="Gly residues" evidence="2">
    <location>
        <begin position="1411"/>
        <end position="1420"/>
    </location>
</feature>
<feature type="compositionally biased region" description="Basic residues" evidence="2">
    <location>
        <begin position="1609"/>
        <end position="1621"/>
    </location>
</feature>
<feature type="region of interest" description="Disordered" evidence="2">
    <location>
        <begin position="1081"/>
        <end position="1102"/>
    </location>
</feature>
<dbReference type="Pfam" id="PF13487">
    <property type="entry name" value="HD_5"/>
    <property type="match status" value="1"/>
</dbReference>
<feature type="compositionally biased region" description="Basic and acidic residues" evidence="2">
    <location>
        <begin position="62"/>
        <end position="81"/>
    </location>
</feature>
<dbReference type="Pfam" id="PF01590">
    <property type="entry name" value="GAF"/>
    <property type="match status" value="1"/>
</dbReference>
<feature type="compositionally biased region" description="Basic residues" evidence="2">
    <location>
        <begin position="1536"/>
        <end position="1550"/>
    </location>
</feature>
<dbReference type="Gene3D" id="1.10.3210.10">
    <property type="entry name" value="Hypothetical protein af1432"/>
    <property type="match status" value="2"/>
</dbReference>
<feature type="compositionally biased region" description="Basic residues" evidence="2">
    <location>
        <begin position="1330"/>
        <end position="1340"/>
    </location>
</feature>
<dbReference type="PANTHER" id="PTHR43155">
    <property type="entry name" value="CYCLIC DI-GMP PHOSPHODIESTERASE PA4108-RELATED"/>
    <property type="match status" value="1"/>
</dbReference>
<evidence type="ECO:0000259" key="3">
    <source>
        <dbReference type="PROSITE" id="PS51832"/>
    </source>
</evidence>
<gene>
    <name evidence="4" type="ORF">Tci_000398</name>
</gene>
<protein>
    <recommendedName>
        <fullName evidence="3">HD-GYP domain-containing protein</fullName>
    </recommendedName>
</protein>
<feature type="region of interest" description="Disordered" evidence="2">
    <location>
        <begin position="1380"/>
        <end position="1427"/>
    </location>
</feature>
<feature type="compositionally biased region" description="Low complexity" evidence="2">
    <location>
        <begin position="111"/>
        <end position="121"/>
    </location>
</feature>
<evidence type="ECO:0000313" key="4">
    <source>
        <dbReference type="EMBL" id="GEU28420.1"/>
    </source>
</evidence>